<keyword evidence="2" id="KW-1185">Reference proteome</keyword>
<name>A0ACC2S2R3_9FUNG</name>
<protein>
    <submittedName>
        <fullName evidence="1">Uncharacterized protein</fullName>
    </submittedName>
</protein>
<comment type="caution">
    <text evidence="1">The sequence shown here is derived from an EMBL/GenBank/DDBJ whole genome shotgun (WGS) entry which is preliminary data.</text>
</comment>
<evidence type="ECO:0000313" key="1">
    <source>
        <dbReference type="EMBL" id="KAJ9056591.1"/>
    </source>
</evidence>
<reference evidence="1" key="1">
    <citation type="submission" date="2022-04" db="EMBL/GenBank/DDBJ databases">
        <title>Genome of the entomopathogenic fungus Entomophthora muscae.</title>
        <authorList>
            <person name="Elya C."/>
            <person name="Lovett B.R."/>
            <person name="Lee E."/>
            <person name="Macias A.M."/>
            <person name="Hajek A.E."/>
            <person name="De Bivort B.L."/>
            <person name="Kasson M.T."/>
            <person name="De Fine Licht H.H."/>
            <person name="Stajich J.E."/>
        </authorList>
    </citation>
    <scope>NUCLEOTIDE SEQUENCE</scope>
    <source>
        <strain evidence="1">Berkeley</strain>
    </source>
</reference>
<dbReference type="Proteomes" id="UP001165960">
    <property type="component" value="Unassembled WGS sequence"/>
</dbReference>
<proteinExistence type="predicted"/>
<evidence type="ECO:0000313" key="2">
    <source>
        <dbReference type="Proteomes" id="UP001165960"/>
    </source>
</evidence>
<accession>A0ACC2S2R3</accession>
<dbReference type="EMBL" id="QTSX02005905">
    <property type="protein sequence ID" value="KAJ9056591.1"/>
    <property type="molecule type" value="Genomic_DNA"/>
</dbReference>
<organism evidence="1 2">
    <name type="scientific">Entomophthora muscae</name>
    <dbReference type="NCBI Taxonomy" id="34485"/>
    <lineage>
        <taxon>Eukaryota</taxon>
        <taxon>Fungi</taxon>
        <taxon>Fungi incertae sedis</taxon>
        <taxon>Zoopagomycota</taxon>
        <taxon>Entomophthoromycotina</taxon>
        <taxon>Entomophthoromycetes</taxon>
        <taxon>Entomophthorales</taxon>
        <taxon>Entomophthoraceae</taxon>
        <taxon>Entomophthora</taxon>
    </lineage>
</organism>
<sequence>MDIQHLQLMKNQAFLHLAVQVSLEVNINIEKPTTAGTGHQQDRKRCNSEQSSTRENDNHLIGWHSCKGKILQLYRFHSQAVASPDEDNGPSQKILHRFQIHSIIDVRIIEDKLSSKENSNIEALCCAVKAIKEKVPHSTKNQNIFMIQRDMTELSGHVGPMDKELRQSITGYIQLSHKLMMQGKLLEQSHGHTETFHLYIKVVGDQHQS</sequence>
<gene>
    <name evidence="1" type="ORF">DSO57_1031406</name>
</gene>